<feature type="transmembrane region" description="Helical" evidence="1">
    <location>
        <begin position="12"/>
        <end position="35"/>
    </location>
</feature>
<dbReference type="AlphaFoldDB" id="A0A0D1LCC2"/>
<keyword evidence="1" id="KW-0472">Membrane</keyword>
<dbReference type="OrthoDB" id="4617788at2"/>
<dbReference type="PATRIC" id="fig|280871.6.peg.3436"/>
<organism evidence="2 3">
    <name type="scientific">Mycolicibacterium llatzerense</name>
    <dbReference type="NCBI Taxonomy" id="280871"/>
    <lineage>
        <taxon>Bacteria</taxon>
        <taxon>Bacillati</taxon>
        <taxon>Actinomycetota</taxon>
        <taxon>Actinomycetes</taxon>
        <taxon>Mycobacteriales</taxon>
        <taxon>Mycobacteriaceae</taxon>
        <taxon>Mycolicibacterium</taxon>
    </lineage>
</organism>
<dbReference type="EMBL" id="JXST01000022">
    <property type="protein sequence ID" value="KIU15902.1"/>
    <property type="molecule type" value="Genomic_DNA"/>
</dbReference>
<evidence type="ECO:0000313" key="3">
    <source>
        <dbReference type="Proteomes" id="UP000032221"/>
    </source>
</evidence>
<reference evidence="2 3" key="1">
    <citation type="submission" date="2015-01" db="EMBL/GenBank/DDBJ databases">
        <title>Genome sequence of Mycobacterium llatzerense and Mycobacterium immunogenum recovered from brain abscess.</title>
        <authorList>
            <person name="Greninger A.L."/>
            <person name="Langelier C."/>
            <person name="Cunningham G."/>
            <person name="Chiu C.Y."/>
            <person name="Miller S."/>
        </authorList>
    </citation>
    <scope>NUCLEOTIDE SEQUENCE [LARGE SCALE GENOMIC DNA]</scope>
    <source>
        <strain evidence="2 3">CLUC14</strain>
    </source>
</reference>
<name>A0A0D1LCC2_9MYCO</name>
<evidence type="ECO:0000256" key="1">
    <source>
        <dbReference type="SAM" id="Phobius"/>
    </source>
</evidence>
<proteinExistence type="predicted"/>
<keyword evidence="1" id="KW-1133">Transmembrane helix</keyword>
<comment type="caution">
    <text evidence="2">The sequence shown here is derived from an EMBL/GenBank/DDBJ whole genome shotgun (WGS) entry which is preliminary data.</text>
</comment>
<sequence>MDWNFLGTDWHLFGKLADVALLTLLFAATVMFFYIQRLRKQPQLPMAEGVRAKQTVLTKVRKRQPMTPEELEYATQVVNNQRTLMTFAIPLAIFSLGCFYVLGSLEQLHGTTPSERTFLGIIAMISSINVTTQIFRVIKLKKRLAAVTLVNSGN</sequence>
<protein>
    <submittedName>
        <fullName evidence="2">Uncharacterized protein</fullName>
    </submittedName>
</protein>
<dbReference type="RefSeq" id="WP_043986445.1">
    <property type="nucleotide sequence ID" value="NZ_JXST01000022.1"/>
</dbReference>
<evidence type="ECO:0000313" key="2">
    <source>
        <dbReference type="EMBL" id="KIU15902.1"/>
    </source>
</evidence>
<dbReference type="STRING" id="280871.TL10_16560"/>
<dbReference type="Proteomes" id="UP000032221">
    <property type="component" value="Unassembled WGS sequence"/>
</dbReference>
<feature type="transmembrane region" description="Helical" evidence="1">
    <location>
        <begin position="117"/>
        <end position="135"/>
    </location>
</feature>
<accession>A0A0D1LCC2</accession>
<keyword evidence="3" id="KW-1185">Reference proteome</keyword>
<feature type="transmembrane region" description="Helical" evidence="1">
    <location>
        <begin position="84"/>
        <end position="105"/>
    </location>
</feature>
<keyword evidence="1" id="KW-0812">Transmembrane</keyword>
<gene>
    <name evidence="2" type="ORF">TL10_16560</name>
</gene>